<dbReference type="InterPro" id="IPR023772">
    <property type="entry name" value="DNA-bd_HTH_TetR-type_CS"/>
</dbReference>
<dbReference type="PROSITE" id="PS01081">
    <property type="entry name" value="HTH_TETR_1"/>
    <property type="match status" value="1"/>
</dbReference>
<evidence type="ECO:0000256" key="5">
    <source>
        <dbReference type="PROSITE-ProRule" id="PRU00335"/>
    </source>
</evidence>
<dbReference type="EMBL" id="JAERRG010000036">
    <property type="protein sequence ID" value="MBL1119754.1"/>
    <property type="molecule type" value="Genomic_DNA"/>
</dbReference>
<accession>A0ABS1Q5Z2</accession>
<evidence type="ECO:0000256" key="3">
    <source>
        <dbReference type="ARBA" id="ARBA00023125"/>
    </source>
</evidence>
<name>A0ABS1Q5Z2_9ACTN</name>
<dbReference type="InterPro" id="IPR050109">
    <property type="entry name" value="HTH-type_TetR-like_transc_reg"/>
</dbReference>
<keyword evidence="8" id="KW-1185">Reference proteome</keyword>
<dbReference type="SUPFAM" id="SSF48498">
    <property type="entry name" value="Tetracyclin repressor-like, C-terminal domain"/>
    <property type="match status" value="1"/>
</dbReference>
<sequence length="207" mass="22141">MVGNADKRQHILDVATRLAGTEGLRGLSVRSVAAAAGIGATTLRAYFPSQALLYRAVAGRAVSHALSDDWIQDVSLAPADRLYASLRQFLPGAAERHSALMMWFELVTLALGPHANEEVLEMVLSGHDESVVIVTRWFTLLAADGCALQDTPEVLAARFVALVDGLHLSLLFDKGEGALDRAENTLRWFAEQSLTAPGEKAPGAKPA</sequence>
<dbReference type="Proteomes" id="UP000621510">
    <property type="component" value="Unassembled WGS sequence"/>
</dbReference>
<evidence type="ECO:0000259" key="6">
    <source>
        <dbReference type="PROSITE" id="PS50977"/>
    </source>
</evidence>
<reference evidence="7 8" key="1">
    <citation type="submission" date="2021-01" db="EMBL/GenBank/DDBJ databases">
        <title>WGS of actinomycetes isolated from Thailand.</title>
        <authorList>
            <person name="Thawai C."/>
        </authorList>
    </citation>
    <scope>NUCLEOTIDE SEQUENCE [LARGE SCALE GENOMIC DNA]</scope>
    <source>
        <strain evidence="7 8">CA3R110</strain>
    </source>
</reference>
<organism evidence="7 8">
    <name type="scientific">Streptomyces endocoffeicus</name>
    <dbReference type="NCBI Taxonomy" id="2898945"/>
    <lineage>
        <taxon>Bacteria</taxon>
        <taxon>Bacillati</taxon>
        <taxon>Actinomycetota</taxon>
        <taxon>Actinomycetes</taxon>
        <taxon>Kitasatosporales</taxon>
        <taxon>Streptomycetaceae</taxon>
        <taxon>Streptomyces</taxon>
    </lineage>
</organism>
<dbReference type="RefSeq" id="WP_201857531.1">
    <property type="nucleotide sequence ID" value="NZ_JAERRG010000036.1"/>
</dbReference>
<keyword evidence="2" id="KW-0805">Transcription regulation</keyword>
<protein>
    <submittedName>
        <fullName evidence="7">TetR family transcriptional regulator C-terminal domain-containing protein</fullName>
    </submittedName>
</protein>
<dbReference type="InterPro" id="IPR001647">
    <property type="entry name" value="HTH_TetR"/>
</dbReference>
<dbReference type="InterPro" id="IPR036271">
    <property type="entry name" value="Tet_transcr_reg_TetR-rel_C_sf"/>
</dbReference>
<keyword evidence="1" id="KW-0678">Repressor</keyword>
<evidence type="ECO:0000256" key="1">
    <source>
        <dbReference type="ARBA" id="ARBA00022491"/>
    </source>
</evidence>
<feature type="domain" description="HTH tetR-type" evidence="6">
    <location>
        <begin position="5"/>
        <end position="65"/>
    </location>
</feature>
<evidence type="ECO:0000313" key="7">
    <source>
        <dbReference type="EMBL" id="MBL1119754.1"/>
    </source>
</evidence>
<evidence type="ECO:0000256" key="2">
    <source>
        <dbReference type="ARBA" id="ARBA00023015"/>
    </source>
</evidence>
<dbReference type="Gene3D" id="1.10.357.10">
    <property type="entry name" value="Tetracycline Repressor, domain 2"/>
    <property type="match status" value="1"/>
</dbReference>
<dbReference type="PROSITE" id="PS50977">
    <property type="entry name" value="HTH_TETR_2"/>
    <property type="match status" value="1"/>
</dbReference>
<gene>
    <name evidence="7" type="ORF">JK364_46730</name>
</gene>
<dbReference type="Pfam" id="PF13977">
    <property type="entry name" value="TetR_C_6"/>
    <property type="match status" value="1"/>
</dbReference>
<dbReference type="SUPFAM" id="SSF46689">
    <property type="entry name" value="Homeodomain-like"/>
    <property type="match status" value="1"/>
</dbReference>
<comment type="caution">
    <text evidence="7">The sequence shown here is derived from an EMBL/GenBank/DDBJ whole genome shotgun (WGS) entry which is preliminary data.</text>
</comment>
<dbReference type="InterPro" id="IPR009057">
    <property type="entry name" value="Homeodomain-like_sf"/>
</dbReference>
<feature type="DNA-binding region" description="H-T-H motif" evidence="5">
    <location>
        <begin position="28"/>
        <end position="47"/>
    </location>
</feature>
<dbReference type="Pfam" id="PF00440">
    <property type="entry name" value="TetR_N"/>
    <property type="match status" value="1"/>
</dbReference>
<evidence type="ECO:0000256" key="4">
    <source>
        <dbReference type="ARBA" id="ARBA00023163"/>
    </source>
</evidence>
<evidence type="ECO:0000313" key="8">
    <source>
        <dbReference type="Proteomes" id="UP000621510"/>
    </source>
</evidence>
<keyword evidence="4" id="KW-0804">Transcription</keyword>
<dbReference type="InterPro" id="IPR039538">
    <property type="entry name" value="BetI_C"/>
</dbReference>
<proteinExistence type="predicted"/>
<dbReference type="PANTHER" id="PTHR30055:SF234">
    <property type="entry name" value="HTH-TYPE TRANSCRIPTIONAL REGULATOR BETI"/>
    <property type="match status" value="1"/>
</dbReference>
<dbReference type="PANTHER" id="PTHR30055">
    <property type="entry name" value="HTH-TYPE TRANSCRIPTIONAL REGULATOR RUTR"/>
    <property type="match status" value="1"/>
</dbReference>
<keyword evidence="3 5" id="KW-0238">DNA-binding</keyword>